<dbReference type="GO" id="GO:0005524">
    <property type="term" value="F:ATP binding"/>
    <property type="evidence" value="ECO:0007669"/>
    <property type="project" value="UniProtKB-KW"/>
</dbReference>
<dbReference type="AlphaFoldDB" id="A0A7V3RDU1"/>
<keyword evidence="11 16" id="KW-0670">Pyruvate</keyword>
<evidence type="ECO:0000256" key="6">
    <source>
        <dbReference type="ARBA" id="ARBA00022741"/>
    </source>
</evidence>
<feature type="domain" description="Pyruvate kinase barrel" evidence="14">
    <location>
        <begin position="1"/>
        <end position="323"/>
    </location>
</feature>
<dbReference type="SUPFAM" id="SSF50800">
    <property type="entry name" value="PK beta-barrel domain-like"/>
    <property type="match status" value="1"/>
</dbReference>
<dbReference type="InterPro" id="IPR015793">
    <property type="entry name" value="Pyrv_Knase_brl"/>
</dbReference>
<evidence type="ECO:0000256" key="7">
    <source>
        <dbReference type="ARBA" id="ARBA00022777"/>
    </source>
</evidence>
<reference evidence="16" key="1">
    <citation type="journal article" date="2020" name="mSystems">
        <title>Genome- and Community-Level Interaction Insights into Carbon Utilization and Element Cycling Functions of Hydrothermarchaeota in Hydrothermal Sediment.</title>
        <authorList>
            <person name="Zhou Z."/>
            <person name="Liu Y."/>
            <person name="Xu W."/>
            <person name="Pan J."/>
            <person name="Luo Z.H."/>
            <person name="Li M."/>
        </authorList>
    </citation>
    <scope>NUCLEOTIDE SEQUENCE [LARGE SCALE GENOMIC DNA]</scope>
    <source>
        <strain evidence="16">SpSt-966</strain>
    </source>
</reference>
<dbReference type="InterPro" id="IPR015813">
    <property type="entry name" value="Pyrv/PenolPyrv_kinase-like_dom"/>
</dbReference>
<dbReference type="GO" id="GO:0000287">
    <property type="term" value="F:magnesium ion binding"/>
    <property type="evidence" value="ECO:0007669"/>
    <property type="project" value="UniProtKB-UniRule"/>
</dbReference>
<evidence type="ECO:0000256" key="2">
    <source>
        <dbReference type="ARBA" id="ARBA00008663"/>
    </source>
</evidence>
<dbReference type="Pfam" id="PF00224">
    <property type="entry name" value="PK"/>
    <property type="match status" value="1"/>
</dbReference>
<dbReference type="FunFam" id="2.40.33.10:FF:000001">
    <property type="entry name" value="Pyruvate kinase"/>
    <property type="match status" value="1"/>
</dbReference>
<evidence type="ECO:0000259" key="14">
    <source>
        <dbReference type="Pfam" id="PF00224"/>
    </source>
</evidence>
<dbReference type="InterPro" id="IPR015806">
    <property type="entry name" value="Pyrv_Knase_insert_dom_sf"/>
</dbReference>
<dbReference type="InterPro" id="IPR040442">
    <property type="entry name" value="Pyrv_kinase-like_dom_sf"/>
</dbReference>
<dbReference type="InterPro" id="IPR001697">
    <property type="entry name" value="Pyr_Knase"/>
</dbReference>
<evidence type="ECO:0000256" key="10">
    <source>
        <dbReference type="ARBA" id="ARBA00023152"/>
    </source>
</evidence>
<dbReference type="InterPro" id="IPR011037">
    <property type="entry name" value="Pyrv_Knase-like_insert_dom_sf"/>
</dbReference>
<evidence type="ECO:0000256" key="9">
    <source>
        <dbReference type="ARBA" id="ARBA00022842"/>
    </source>
</evidence>
<dbReference type="SUPFAM" id="SSF52935">
    <property type="entry name" value="PK C-terminal domain-like"/>
    <property type="match status" value="1"/>
</dbReference>
<dbReference type="GO" id="GO:0030955">
    <property type="term" value="F:potassium ion binding"/>
    <property type="evidence" value="ECO:0007669"/>
    <property type="project" value="UniProtKB-UniRule"/>
</dbReference>
<evidence type="ECO:0000256" key="4">
    <source>
        <dbReference type="ARBA" id="ARBA00022679"/>
    </source>
</evidence>
<name>A0A7V3RDU1_9BACT</name>
<dbReference type="NCBIfam" id="NF004491">
    <property type="entry name" value="PRK05826.1"/>
    <property type="match status" value="1"/>
</dbReference>
<dbReference type="Gene3D" id="3.20.20.60">
    <property type="entry name" value="Phosphoenolpyruvate-binding domains"/>
    <property type="match status" value="1"/>
</dbReference>
<evidence type="ECO:0000259" key="15">
    <source>
        <dbReference type="Pfam" id="PF02887"/>
    </source>
</evidence>
<dbReference type="Pfam" id="PF02887">
    <property type="entry name" value="PK_C"/>
    <property type="match status" value="1"/>
</dbReference>
<dbReference type="GO" id="GO:0004743">
    <property type="term" value="F:pyruvate kinase activity"/>
    <property type="evidence" value="ECO:0007669"/>
    <property type="project" value="UniProtKB-UniRule"/>
</dbReference>
<keyword evidence="4 13" id="KW-0808">Transferase</keyword>
<dbReference type="NCBIfam" id="TIGR01064">
    <property type="entry name" value="pyruv_kin"/>
    <property type="match status" value="1"/>
</dbReference>
<dbReference type="UniPathway" id="UPA00109">
    <property type="reaction ID" value="UER00188"/>
</dbReference>
<keyword evidence="8" id="KW-0067">ATP-binding</keyword>
<protein>
    <recommendedName>
        <fullName evidence="3 12">Pyruvate kinase</fullName>
        <ecNumber evidence="3 12">2.7.1.40</ecNumber>
    </recommendedName>
</protein>
<organism evidence="16">
    <name type="scientific">Mesoaciditoga lauensis</name>
    <dbReference type="NCBI Taxonomy" id="1495039"/>
    <lineage>
        <taxon>Bacteria</taxon>
        <taxon>Thermotogati</taxon>
        <taxon>Thermotogota</taxon>
        <taxon>Thermotogae</taxon>
        <taxon>Mesoaciditogales</taxon>
        <taxon>Mesoaciditogaceae</taxon>
        <taxon>Mesoaciditoga</taxon>
    </lineage>
</organism>
<dbReference type="Gene3D" id="2.40.33.10">
    <property type="entry name" value="PK beta-barrel domain-like"/>
    <property type="match status" value="1"/>
</dbReference>
<dbReference type="NCBIfam" id="NF004978">
    <property type="entry name" value="PRK06354.1"/>
    <property type="match status" value="1"/>
</dbReference>
<evidence type="ECO:0000256" key="8">
    <source>
        <dbReference type="ARBA" id="ARBA00022840"/>
    </source>
</evidence>
<keyword evidence="10 13" id="KW-0324">Glycolysis</keyword>
<keyword evidence="6" id="KW-0547">Nucleotide-binding</keyword>
<keyword evidence="7 13" id="KW-0418">Kinase</keyword>
<evidence type="ECO:0000256" key="5">
    <source>
        <dbReference type="ARBA" id="ARBA00022723"/>
    </source>
</evidence>
<evidence type="ECO:0000256" key="13">
    <source>
        <dbReference type="RuleBase" id="RU000504"/>
    </source>
</evidence>
<evidence type="ECO:0000256" key="12">
    <source>
        <dbReference type="NCBIfam" id="TIGR01064"/>
    </source>
</evidence>
<dbReference type="PANTHER" id="PTHR11817">
    <property type="entry name" value="PYRUVATE KINASE"/>
    <property type="match status" value="1"/>
</dbReference>
<comment type="pathway">
    <text evidence="1 13">Carbohydrate degradation; glycolysis; pyruvate from D-glyceraldehyde 3-phosphate: step 5/5.</text>
</comment>
<keyword evidence="9 13" id="KW-0460">Magnesium</keyword>
<feature type="domain" description="Pyruvate kinase C-terminal" evidence="15">
    <location>
        <begin position="356"/>
        <end position="469"/>
    </location>
</feature>
<dbReference type="GO" id="GO:0016301">
    <property type="term" value="F:kinase activity"/>
    <property type="evidence" value="ECO:0007669"/>
    <property type="project" value="UniProtKB-KW"/>
</dbReference>
<accession>A0A7V3RDU1</accession>
<evidence type="ECO:0000256" key="1">
    <source>
        <dbReference type="ARBA" id="ARBA00004997"/>
    </source>
</evidence>
<sequence length="471" mass="51400">MRKTKIVCTIGPVTMAKENLEALVRAGMNVARLNMSHGTHQEKAQTVDNVREIRKRLGLPVAVLMDIEGPKLRTGTLKTEYVELKKGAKLVLTTDEILGDESKISVSYEGLPQDVNPKDIILLNDGLIALKVISKTDKEITTEIVNGGKITHNRGINVPGVDLGIPTLTEKDMNDIGLISKIKPEYVALSFVRKAQDVINLRNILTENGFEDAKIITKVETKQALDNLESILDVSDGAMVARGDLGVEIASEDLPIAQKRIIKLCNERTIPVITATQMLESMVTNPRPTRAEITDIANAVLDGTDAVMLSEETTIGSYPVQAVQFMDKITRKAEEYLNISETSRASEIQKFVTVSDAIAYSGWQLSIELGAKVIVASTFSGYTARHVSRFRPSAIVFAPTPKESTYHGLALVWGVVPTIIDRVESTDDMVDNSMKELLAMGLAVPGENVVITAGIPWGFSGTTNLIEIHKI</sequence>
<keyword evidence="5" id="KW-0479">Metal-binding</keyword>
<dbReference type="Gene3D" id="3.40.1380.20">
    <property type="entry name" value="Pyruvate kinase, C-terminal domain"/>
    <property type="match status" value="1"/>
</dbReference>
<comment type="similarity">
    <text evidence="2 13">Belongs to the pyruvate kinase family.</text>
</comment>
<gene>
    <name evidence="16" type="primary">pyk</name>
    <name evidence="16" type="ORF">ENX73_01730</name>
</gene>
<comment type="caution">
    <text evidence="16">The sequence shown here is derived from an EMBL/GenBank/DDBJ whole genome shotgun (WGS) entry which is preliminary data.</text>
</comment>
<dbReference type="EMBL" id="DTPE01000075">
    <property type="protein sequence ID" value="HGE74829.1"/>
    <property type="molecule type" value="Genomic_DNA"/>
</dbReference>
<dbReference type="PRINTS" id="PR01050">
    <property type="entry name" value="PYRUVTKNASE"/>
</dbReference>
<evidence type="ECO:0000313" key="16">
    <source>
        <dbReference type="EMBL" id="HGE74829.1"/>
    </source>
</evidence>
<dbReference type="InterPro" id="IPR015795">
    <property type="entry name" value="Pyrv_Knase_C"/>
</dbReference>
<comment type="catalytic activity">
    <reaction evidence="13">
        <text>pyruvate + ATP = phosphoenolpyruvate + ADP + H(+)</text>
        <dbReference type="Rhea" id="RHEA:18157"/>
        <dbReference type="ChEBI" id="CHEBI:15361"/>
        <dbReference type="ChEBI" id="CHEBI:15378"/>
        <dbReference type="ChEBI" id="CHEBI:30616"/>
        <dbReference type="ChEBI" id="CHEBI:58702"/>
        <dbReference type="ChEBI" id="CHEBI:456216"/>
        <dbReference type="EC" id="2.7.1.40"/>
    </reaction>
</comment>
<proteinExistence type="inferred from homology"/>
<dbReference type="SUPFAM" id="SSF51621">
    <property type="entry name" value="Phosphoenolpyruvate/pyruvate domain"/>
    <property type="match status" value="1"/>
</dbReference>
<evidence type="ECO:0000256" key="3">
    <source>
        <dbReference type="ARBA" id="ARBA00012142"/>
    </source>
</evidence>
<dbReference type="EC" id="2.7.1.40" evidence="3 12"/>
<evidence type="ECO:0000256" key="11">
    <source>
        <dbReference type="ARBA" id="ARBA00023317"/>
    </source>
</evidence>
<dbReference type="InterPro" id="IPR036918">
    <property type="entry name" value="Pyrv_Knase_C_sf"/>
</dbReference>